<gene>
    <name evidence="1" type="ORF">CPT_Stahl69</name>
</gene>
<reference evidence="2" key="2">
    <citation type="submission" date="2015-01" db="EMBL/GenBank/DDBJ databases">
        <title>Complete Genome of Bacillus megaterium Siphophage Stahl.</title>
        <authorList>
            <person name="Brizendine A.M."/>
            <person name="Rousseau S."/>
            <person name="Hernandez A.C."/>
            <person name="Everett G.F.K."/>
        </authorList>
    </citation>
    <scope>NUCLEOTIDE SEQUENCE [LARGE SCALE GENOMIC DNA]</scope>
</reference>
<dbReference type="EMBL" id="KP696447">
    <property type="protein sequence ID" value="AKA61497.1"/>
    <property type="molecule type" value="Genomic_DNA"/>
</dbReference>
<dbReference type="KEGG" id="vg:26647872"/>
<sequence>MQMITMDTIIKAIKEETNTFIAVNKREPNTVALGVLQREAIQNYLATCPLTTQQDLDSNLICGLRIEESISMDQVNVYKELW</sequence>
<name>A0A0E3M0Y7_9CAUD</name>
<keyword evidence="2" id="KW-1185">Reference proteome</keyword>
<protein>
    <submittedName>
        <fullName evidence="1">Uncharacterized protein</fullName>
    </submittedName>
</protein>
<reference evidence="1 2" key="1">
    <citation type="journal article" date="2015" name="Genome Announc.">
        <title>Complete Genome Sequence of Bacillus megaterium Siphophage Stahl.</title>
        <authorList>
            <person name="Brizendine A.M."/>
            <person name="Rousseau S."/>
            <person name="Hernandez A.C."/>
            <person name="Kuty Everett G.F."/>
        </authorList>
    </citation>
    <scope>NUCLEOTIDE SEQUENCE [LARGE SCALE GENOMIC DNA]</scope>
</reference>
<dbReference type="OrthoDB" id="19666at10239"/>
<proteinExistence type="predicted"/>
<dbReference type="RefSeq" id="YP_009203673.1">
    <property type="nucleotide sequence ID" value="NC_028856.1"/>
</dbReference>
<dbReference type="Proteomes" id="UP000033015">
    <property type="component" value="Segment"/>
</dbReference>
<evidence type="ECO:0000313" key="1">
    <source>
        <dbReference type="EMBL" id="AKA61497.1"/>
    </source>
</evidence>
<evidence type="ECO:0000313" key="2">
    <source>
        <dbReference type="Proteomes" id="UP000033015"/>
    </source>
</evidence>
<organism evidence="1 2">
    <name type="scientific">Bacillus phage Stahl</name>
    <dbReference type="NCBI Taxonomy" id="1610832"/>
    <lineage>
        <taxon>Viruses</taxon>
        <taxon>Duplodnaviria</taxon>
        <taxon>Heunggongvirae</taxon>
        <taxon>Uroviricota</taxon>
        <taxon>Caudoviricetes</taxon>
        <taxon>Slashvirus</taxon>
        <taxon>Slashvirus stahl</taxon>
    </lineage>
</organism>
<dbReference type="GeneID" id="26647872"/>
<accession>A0A0E3M0Y7</accession>